<dbReference type="PROSITE" id="PS00601">
    <property type="entry name" value="IRF_1"/>
    <property type="match status" value="1"/>
</dbReference>
<reference evidence="20 21" key="2">
    <citation type="submission" date="2019-01" db="EMBL/GenBank/DDBJ databases">
        <title>A chromosome length genome reference of the Java medaka (oryzias javanicus).</title>
        <authorList>
            <person name="Herpin A."/>
            <person name="Takehana Y."/>
            <person name="Naruse K."/>
            <person name="Ansai S."/>
            <person name="Kawaguchi M."/>
        </authorList>
    </citation>
    <scope>NUCLEOTIDE SEQUENCE [LARGE SCALE GENOMIC DNA]</scope>
    <source>
        <strain evidence="20">RS831</strain>
        <tissue evidence="20">Whole body</tissue>
    </source>
</reference>
<dbReference type="GO" id="GO:0030155">
    <property type="term" value="P:regulation of cell adhesion"/>
    <property type="evidence" value="ECO:0007669"/>
    <property type="project" value="UniProtKB-ARBA"/>
</dbReference>
<dbReference type="GO" id="GO:0004722">
    <property type="term" value="F:protein serine/threonine phosphatase activity"/>
    <property type="evidence" value="ECO:0007669"/>
    <property type="project" value="UniProtKB-EC"/>
</dbReference>
<dbReference type="InterPro" id="IPR029021">
    <property type="entry name" value="Prot-tyrosine_phosphatase-like"/>
</dbReference>
<dbReference type="Gene3D" id="1.10.10.10">
    <property type="entry name" value="Winged helix-like DNA-binding domain superfamily/Winged helix DNA-binding domain"/>
    <property type="match status" value="1"/>
</dbReference>
<dbReference type="GO" id="GO:0045944">
    <property type="term" value="P:positive regulation of transcription by RNA polymerase II"/>
    <property type="evidence" value="ECO:0007669"/>
    <property type="project" value="UniProtKB-ARBA"/>
</dbReference>
<evidence type="ECO:0000256" key="10">
    <source>
        <dbReference type="ARBA" id="ARBA00023163"/>
    </source>
</evidence>
<evidence type="ECO:0000256" key="5">
    <source>
        <dbReference type="ARBA" id="ARBA00022801"/>
    </source>
</evidence>
<dbReference type="SUPFAM" id="SSF46785">
    <property type="entry name" value="Winged helix' DNA-binding domain"/>
    <property type="match status" value="1"/>
</dbReference>
<gene>
    <name evidence="20" type="ORF">OJAV_G00175640</name>
</gene>
<dbReference type="Pfam" id="PF00605">
    <property type="entry name" value="IRF"/>
    <property type="match status" value="1"/>
</dbReference>
<dbReference type="InterPro" id="IPR020422">
    <property type="entry name" value="TYR_PHOSPHATASE_DUAL_dom"/>
</dbReference>
<keyword evidence="10" id="KW-0804">Transcription</keyword>
<feature type="compositionally biased region" description="Polar residues" evidence="16">
    <location>
        <begin position="701"/>
        <end position="721"/>
    </location>
</feature>
<keyword evidence="9" id="KW-0010">Activator</keyword>
<keyword evidence="11" id="KW-0539">Nucleus</keyword>
<evidence type="ECO:0000256" key="3">
    <source>
        <dbReference type="ARBA" id="ARBA00008601"/>
    </source>
</evidence>
<dbReference type="InterPro" id="IPR000340">
    <property type="entry name" value="Dual-sp_phosphatase_cat-dom"/>
</dbReference>
<dbReference type="InterPro" id="IPR017855">
    <property type="entry name" value="SMAD-like_dom_sf"/>
</dbReference>
<evidence type="ECO:0000256" key="15">
    <source>
        <dbReference type="ARBA" id="ARBA00059358"/>
    </source>
</evidence>
<evidence type="ECO:0000259" key="19">
    <source>
        <dbReference type="PROSITE" id="PS51507"/>
    </source>
</evidence>
<dbReference type="GO" id="GO:0005737">
    <property type="term" value="C:cytoplasm"/>
    <property type="evidence" value="ECO:0007669"/>
    <property type="project" value="UniProtKB-SubCell"/>
</dbReference>
<dbReference type="InterPro" id="IPR036388">
    <property type="entry name" value="WH-like_DNA-bd_sf"/>
</dbReference>
<reference evidence="20 21" key="1">
    <citation type="submission" date="2018-11" db="EMBL/GenBank/DDBJ databases">
        <authorList>
            <person name="Lopez-Roques C."/>
            <person name="Donnadieu C."/>
            <person name="Bouchez O."/>
            <person name="Klopp C."/>
            <person name="Cabau C."/>
            <person name="Zahm M."/>
        </authorList>
    </citation>
    <scope>NUCLEOTIDE SEQUENCE [LARGE SCALE GENOMIC DNA]</scope>
    <source>
        <strain evidence="20">RS831</strain>
        <tissue evidence="20">Whole body</tissue>
    </source>
</reference>
<dbReference type="InterPro" id="IPR036390">
    <property type="entry name" value="WH_DNA-bd_sf"/>
</dbReference>
<evidence type="ECO:0000256" key="7">
    <source>
        <dbReference type="ARBA" id="ARBA00023015"/>
    </source>
</evidence>
<keyword evidence="8" id="KW-0238">DNA-binding</keyword>
<evidence type="ECO:0000256" key="9">
    <source>
        <dbReference type="ARBA" id="ARBA00023159"/>
    </source>
</evidence>
<comment type="catalytic activity">
    <reaction evidence="13">
        <text>O-phospho-L-threonyl-[protein] + H2O = L-threonyl-[protein] + phosphate</text>
        <dbReference type="Rhea" id="RHEA:47004"/>
        <dbReference type="Rhea" id="RHEA-COMP:11060"/>
        <dbReference type="Rhea" id="RHEA-COMP:11605"/>
        <dbReference type="ChEBI" id="CHEBI:15377"/>
        <dbReference type="ChEBI" id="CHEBI:30013"/>
        <dbReference type="ChEBI" id="CHEBI:43474"/>
        <dbReference type="ChEBI" id="CHEBI:61977"/>
        <dbReference type="EC" id="3.1.3.16"/>
    </reaction>
</comment>
<dbReference type="InterPro" id="IPR008984">
    <property type="entry name" value="SMAD_FHA_dom_sf"/>
</dbReference>
<dbReference type="Pfam" id="PF00782">
    <property type="entry name" value="DSPc"/>
    <property type="match status" value="1"/>
</dbReference>
<evidence type="ECO:0000256" key="11">
    <source>
        <dbReference type="ARBA" id="ARBA00023242"/>
    </source>
</evidence>
<dbReference type="PRINTS" id="PR00267">
    <property type="entry name" value="INTFRNREGFCT"/>
</dbReference>
<dbReference type="PANTHER" id="PTHR11949:SF6">
    <property type="entry name" value="INTERFERON REGULATORY FACTOR 4"/>
    <property type="match status" value="1"/>
</dbReference>
<dbReference type="SMART" id="SM00348">
    <property type="entry name" value="IRF"/>
    <property type="match status" value="1"/>
</dbReference>
<dbReference type="PROSITE" id="PS50056">
    <property type="entry name" value="TYR_PHOSPHATASE_2"/>
    <property type="match status" value="1"/>
</dbReference>
<dbReference type="Gene3D" id="3.90.190.10">
    <property type="entry name" value="Protein tyrosine phosphatase superfamily"/>
    <property type="match status" value="1"/>
</dbReference>
<evidence type="ECO:0000313" key="20">
    <source>
        <dbReference type="EMBL" id="RVE61703.1"/>
    </source>
</evidence>
<dbReference type="Gene3D" id="2.60.200.10">
    <property type="match status" value="1"/>
</dbReference>
<evidence type="ECO:0000256" key="6">
    <source>
        <dbReference type="ARBA" id="ARBA00022912"/>
    </source>
</evidence>
<dbReference type="GO" id="GO:0007165">
    <property type="term" value="P:signal transduction"/>
    <property type="evidence" value="ECO:0007669"/>
    <property type="project" value="UniProtKB-ARBA"/>
</dbReference>
<name>A0A3S2LUW4_ORYJA</name>
<dbReference type="InterPro" id="IPR000387">
    <property type="entry name" value="Tyr_Pase_dom"/>
</dbReference>
<dbReference type="PROSITE" id="PS50054">
    <property type="entry name" value="TYR_PHOSPHATASE_DUAL"/>
    <property type="match status" value="1"/>
</dbReference>
<evidence type="ECO:0008006" key="22">
    <source>
        <dbReference type="Google" id="ProtNLM"/>
    </source>
</evidence>
<comment type="catalytic activity">
    <reaction evidence="12">
        <text>O-phospho-L-seryl-[protein] + H2O = L-seryl-[protein] + phosphate</text>
        <dbReference type="Rhea" id="RHEA:20629"/>
        <dbReference type="Rhea" id="RHEA-COMP:9863"/>
        <dbReference type="Rhea" id="RHEA-COMP:11604"/>
        <dbReference type="ChEBI" id="CHEBI:15377"/>
        <dbReference type="ChEBI" id="CHEBI:29999"/>
        <dbReference type="ChEBI" id="CHEBI:43474"/>
        <dbReference type="ChEBI" id="CHEBI:83421"/>
        <dbReference type="EC" id="3.1.3.16"/>
    </reaction>
</comment>
<dbReference type="PROSITE" id="PS51507">
    <property type="entry name" value="IRF_2"/>
    <property type="match status" value="1"/>
</dbReference>
<dbReference type="SUPFAM" id="SSF49879">
    <property type="entry name" value="SMAD/FHA domain"/>
    <property type="match status" value="1"/>
</dbReference>
<comment type="similarity">
    <text evidence="3">Belongs to the protein-tyrosine phosphatase family. Non-receptor class dual specificity subfamily.</text>
</comment>
<evidence type="ECO:0000256" key="16">
    <source>
        <dbReference type="SAM" id="MobiDB-lite"/>
    </source>
</evidence>
<dbReference type="OrthoDB" id="8537190at2759"/>
<feature type="region of interest" description="Disordered" evidence="16">
    <location>
        <begin position="527"/>
        <end position="549"/>
    </location>
</feature>
<keyword evidence="7" id="KW-0805">Transcription regulation</keyword>
<dbReference type="FunFam" id="3.90.190.10:FF:000048">
    <property type="entry name" value="dual specificity protein phosphatase 22 isoform X1"/>
    <property type="match status" value="1"/>
</dbReference>
<dbReference type="InterPro" id="IPR001346">
    <property type="entry name" value="Interferon_reg_fact_DNA-bd_dom"/>
</dbReference>
<accession>A0A3S2LUW4</accession>
<dbReference type="PANTHER" id="PTHR11949">
    <property type="entry name" value="INTERFERON REGULATORY FACTOR"/>
    <property type="match status" value="1"/>
</dbReference>
<dbReference type="GO" id="GO:0000978">
    <property type="term" value="F:RNA polymerase II cis-regulatory region sequence-specific DNA binding"/>
    <property type="evidence" value="ECO:0007669"/>
    <property type="project" value="TreeGrafter"/>
</dbReference>
<keyword evidence="5" id="KW-0378">Hydrolase</keyword>
<dbReference type="SUPFAM" id="SSF52799">
    <property type="entry name" value="(Phosphotyrosine protein) phosphatases II"/>
    <property type="match status" value="1"/>
</dbReference>
<feature type="domain" description="Tyrosine specific protein phosphatases" evidence="18">
    <location>
        <begin position="65"/>
        <end position="123"/>
    </location>
</feature>
<evidence type="ECO:0000256" key="14">
    <source>
        <dbReference type="ARBA" id="ARBA00051722"/>
    </source>
</evidence>
<dbReference type="EMBL" id="CM012453">
    <property type="protein sequence ID" value="RVE61703.1"/>
    <property type="molecule type" value="Genomic_DNA"/>
</dbReference>
<evidence type="ECO:0000256" key="8">
    <source>
        <dbReference type="ARBA" id="ARBA00023125"/>
    </source>
</evidence>
<feature type="compositionally biased region" description="Low complexity" evidence="16">
    <location>
        <begin position="532"/>
        <end position="545"/>
    </location>
</feature>
<feature type="region of interest" description="Disordered" evidence="16">
    <location>
        <begin position="695"/>
        <end position="721"/>
    </location>
</feature>
<dbReference type="CDD" id="cd00103">
    <property type="entry name" value="IRF"/>
    <property type="match status" value="1"/>
</dbReference>
<comment type="catalytic activity">
    <reaction evidence="14">
        <text>O-phospho-L-tyrosyl-[protein] + H2O = L-tyrosyl-[protein] + phosphate</text>
        <dbReference type="Rhea" id="RHEA:10684"/>
        <dbReference type="Rhea" id="RHEA-COMP:10136"/>
        <dbReference type="Rhea" id="RHEA-COMP:20101"/>
        <dbReference type="ChEBI" id="CHEBI:15377"/>
        <dbReference type="ChEBI" id="CHEBI:43474"/>
        <dbReference type="ChEBI" id="CHEBI:46858"/>
        <dbReference type="ChEBI" id="CHEBI:61978"/>
        <dbReference type="EC" id="3.1.3.48"/>
    </reaction>
</comment>
<dbReference type="Proteomes" id="UP000283210">
    <property type="component" value="Chromosome 17"/>
</dbReference>
<comment type="function">
    <text evidence="15">Activates the Jnk signaling pathway. Dephosphorylates and deactivates p38 and stress-activated protein kinase/c-Jun N-terminal kinase (SAPK/JNK).</text>
</comment>
<dbReference type="InterPro" id="IPR019471">
    <property type="entry name" value="Interferon_reg_factor-3"/>
</dbReference>
<proteinExistence type="inferred from homology"/>
<dbReference type="GO" id="GO:0002376">
    <property type="term" value="P:immune system process"/>
    <property type="evidence" value="ECO:0007669"/>
    <property type="project" value="TreeGrafter"/>
</dbReference>
<feature type="compositionally biased region" description="Basic and acidic residues" evidence="16">
    <location>
        <begin position="235"/>
        <end position="247"/>
    </location>
</feature>
<evidence type="ECO:0000256" key="13">
    <source>
        <dbReference type="ARBA" id="ARBA00048336"/>
    </source>
</evidence>
<dbReference type="GO" id="GO:0005634">
    <property type="term" value="C:nucleus"/>
    <property type="evidence" value="ECO:0007669"/>
    <property type="project" value="UniProtKB-SubCell"/>
</dbReference>
<evidence type="ECO:0000256" key="1">
    <source>
        <dbReference type="ARBA" id="ARBA00004123"/>
    </source>
</evidence>
<evidence type="ECO:0000256" key="2">
    <source>
        <dbReference type="ARBA" id="ARBA00004496"/>
    </source>
</evidence>
<dbReference type="GO" id="GO:0071363">
    <property type="term" value="P:cellular response to growth factor stimulus"/>
    <property type="evidence" value="ECO:0007669"/>
    <property type="project" value="UniProtKB-ARBA"/>
</dbReference>
<dbReference type="GO" id="GO:0050860">
    <property type="term" value="P:negative regulation of T cell receptor signaling pathway"/>
    <property type="evidence" value="ECO:0007669"/>
    <property type="project" value="UniProtKB-ARBA"/>
</dbReference>
<protein>
    <recommendedName>
        <fullName evidence="22">Protein-tyrosine-phosphatase</fullName>
    </recommendedName>
</protein>
<feature type="domain" description="IRF tryptophan pentad repeat" evidence="19">
    <location>
        <begin position="275"/>
        <end position="383"/>
    </location>
</feature>
<dbReference type="GO" id="GO:0000981">
    <property type="term" value="F:DNA-binding transcription factor activity, RNA polymerase II-specific"/>
    <property type="evidence" value="ECO:0007669"/>
    <property type="project" value="TreeGrafter"/>
</dbReference>
<evidence type="ECO:0000259" key="18">
    <source>
        <dbReference type="PROSITE" id="PS50056"/>
    </source>
</evidence>
<dbReference type="GO" id="GO:1990782">
    <property type="term" value="F:protein tyrosine kinase binding"/>
    <property type="evidence" value="ECO:0007669"/>
    <property type="project" value="UniProtKB-ARBA"/>
</dbReference>
<dbReference type="SMART" id="SM01243">
    <property type="entry name" value="IRF-3"/>
    <property type="match status" value="1"/>
</dbReference>
<keyword evidence="6" id="KW-0904">Protein phosphatase</keyword>
<organism evidence="20 21">
    <name type="scientific">Oryzias javanicus</name>
    <name type="common">Javanese ricefish</name>
    <name type="synonym">Aplocheilus javanicus</name>
    <dbReference type="NCBI Taxonomy" id="123683"/>
    <lineage>
        <taxon>Eukaryota</taxon>
        <taxon>Metazoa</taxon>
        <taxon>Chordata</taxon>
        <taxon>Craniata</taxon>
        <taxon>Vertebrata</taxon>
        <taxon>Euteleostomi</taxon>
        <taxon>Actinopterygii</taxon>
        <taxon>Neopterygii</taxon>
        <taxon>Teleostei</taxon>
        <taxon>Neoteleostei</taxon>
        <taxon>Acanthomorphata</taxon>
        <taxon>Ovalentaria</taxon>
        <taxon>Atherinomorphae</taxon>
        <taxon>Beloniformes</taxon>
        <taxon>Adrianichthyidae</taxon>
        <taxon>Oryziinae</taxon>
        <taxon>Oryzias</taxon>
    </lineage>
</organism>
<dbReference type="SMART" id="SM00195">
    <property type="entry name" value="DSPc"/>
    <property type="match status" value="1"/>
</dbReference>
<evidence type="ECO:0000256" key="12">
    <source>
        <dbReference type="ARBA" id="ARBA00047761"/>
    </source>
</evidence>
<evidence type="ECO:0000313" key="21">
    <source>
        <dbReference type="Proteomes" id="UP000283210"/>
    </source>
</evidence>
<comment type="subcellular location">
    <subcellularLocation>
        <location evidence="2">Cytoplasm</location>
    </subcellularLocation>
    <subcellularLocation>
        <location evidence="1">Nucleus</location>
    </subcellularLocation>
</comment>
<feature type="region of interest" description="Disordered" evidence="16">
    <location>
        <begin position="227"/>
        <end position="249"/>
    </location>
</feature>
<dbReference type="InterPro" id="IPR019817">
    <property type="entry name" value="Interferon_reg_fac_CS"/>
</dbReference>
<evidence type="ECO:0000256" key="4">
    <source>
        <dbReference type="ARBA" id="ARBA00022490"/>
    </source>
</evidence>
<dbReference type="Pfam" id="PF10401">
    <property type="entry name" value="IRF-3"/>
    <property type="match status" value="1"/>
</dbReference>
<keyword evidence="21" id="KW-1185">Reference proteome</keyword>
<sequence length="721" mass="82264">MGNGINKVLPDLYLGNFRDARDREALARNNITHILSIHDSAAPILQEMTYLCIIASDVPTQNLTQHFKQSIMFMHESRLKGEGCLVHCLAGVSRSVTLVVAYIMTVTGLGWEEALAAVRVVRPCACPNLSFQHQLQEFETTQAEEFREWLRNEYEDNPFNDEADIRDLLARKLKVKDEEKDEEDGVTRGIPHAAAAWAPLGFQRSERAKLQHISSITSLSTTKLLPKKKKKKSRCEKGLRAGPRDPRQQFAVGAPCASEEMNLDEDSNVPGSCGNGKLRQWLIDQIDSRRYPGLVWENEEKTIFRIPWKHAGKQDYNREEDAALFKAWAMFKGKYKEGIDKPDPPTWKTRLRCALNKSNDFDEIVERSQLDISDPYKVYRIIPEGAKKEMKLSSIDEMPPLSNAIGFIPPYTSLRNQVPFVVSQERRDWRDYHPSPEQQVLSSPHLHGPHAELQYGQCPYPPSISRAWPGSHTENGFQLSFHTYLSESQPPLYAVDHNNLTTDFSLHVSLYYRESLVKEVSVTNPEGCRITSSSSSSSSPSSSSPCPEDKFHSGAEVVLFPFPYPESQRLGAEMLPNVLEKGVLLWMTADGMYAKRLCQGTVYWEGPLAQFMDKPNKLEKEQPCKLFDTHQFLIDLQDFADNGRHLPRHQVVLCFGDEYPDPQRSRKMITAQVEPMFARKLVYYYQQNAGHYPRTYDHIPEQNSSSGIDYPSQRTLQHIQE</sequence>
<evidence type="ECO:0000259" key="17">
    <source>
        <dbReference type="PROSITE" id="PS50054"/>
    </source>
</evidence>
<dbReference type="FunFam" id="1.10.10.10:FF:000041">
    <property type="entry name" value="Interferon regulatory factor 4"/>
    <property type="match status" value="1"/>
</dbReference>
<dbReference type="GO" id="GO:0004725">
    <property type="term" value="F:protein tyrosine phosphatase activity"/>
    <property type="evidence" value="ECO:0007669"/>
    <property type="project" value="UniProtKB-EC"/>
</dbReference>
<keyword evidence="4" id="KW-0963">Cytoplasm</keyword>
<dbReference type="AlphaFoldDB" id="A0A3S2LUW4"/>
<feature type="domain" description="Tyrosine-protein phosphatase" evidence="17">
    <location>
        <begin position="4"/>
        <end position="144"/>
    </location>
</feature>